<dbReference type="PANTHER" id="PTHR43777">
    <property type="entry name" value="MOLYBDENUM COFACTOR CYTIDYLYLTRANSFERASE"/>
    <property type="match status" value="1"/>
</dbReference>
<dbReference type="SUPFAM" id="SSF53448">
    <property type="entry name" value="Nucleotide-diphospho-sugar transferases"/>
    <property type="match status" value="1"/>
</dbReference>
<dbReference type="AlphaFoldDB" id="A0A4R6AKB9"/>
<reference evidence="3 4" key="1">
    <citation type="submission" date="2019-03" db="EMBL/GenBank/DDBJ databases">
        <title>Primorskyibacter sp. SS33 isolated from sediments.</title>
        <authorList>
            <person name="Xunke S."/>
        </authorList>
    </citation>
    <scope>NUCLEOTIDE SEQUENCE [LARGE SCALE GENOMIC DNA]</scope>
    <source>
        <strain evidence="3 4">SS33</strain>
    </source>
</reference>
<keyword evidence="4" id="KW-1185">Reference proteome</keyword>
<proteinExistence type="predicted"/>
<keyword evidence="3" id="KW-0808">Transferase</keyword>
<dbReference type="Gene3D" id="3.90.550.10">
    <property type="entry name" value="Spore Coat Polysaccharide Biosynthesis Protein SpsA, Chain A"/>
    <property type="match status" value="1"/>
</dbReference>
<dbReference type="InterPro" id="IPR029044">
    <property type="entry name" value="Nucleotide-diphossugar_trans"/>
</dbReference>
<dbReference type="Proteomes" id="UP000295701">
    <property type="component" value="Unassembled WGS sequence"/>
</dbReference>
<sequence length="194" mass="20547">MTDRLCVAILAAGASRRMRGRDKLLEPVDGVPILRKTALRALALGLPVTITLPPDAPRRAAALDGLPVERRIVAAAHEGMSASLRVLSGYGGPMMIVLADMPEIGVAEMAALVSAFDKAGGTRPVRAATETGRAGQPVVFPARLVTRFATLTGDMGARQLLEGEEVVSVPLPGDRAILDLDTPEAWEAWRARRP</sequence>
<keyword evidence="1" id="KW-0460">Magnesium</keyword>
<evidence type="ECO:0000313" key="3">
    <source>
        <dbReference type="EMBL" id="TDL83634.1"/>
    </source>
</evidence>
<gene>
    <name evidence="3" type="ORF">E2L08_03020</name>
</gene>
<name>A0A4R6AKB9_9RHOB</name>
<dbReference type="GO" id="GO:0016779">
    <property type="term" value="F:nucleotidyltransferase activity"/>
    <property type="evidence" value="ECO:0007669"/>
    <property type="project" value="UniProtKB-ARBA"/>
</dbReference>
<comment type="caution">
    <text evidence="3">The sequence shown here is derived from an EMBL/GenBank/DDBJ whole genome shotgun (WGS) entry which is preliminary data.</text>
</comment>
<feature type="domain" description="MobA-like NTP transferase" evidence="2">
    <location>
        <begin position="8"/>
        <end position="162"/>
    </location>
</feature>
<evidence type="ECO:0000313" key="4">
    <source>
        <dbReference type="Proteomes" id="UP000295701"/>
    </source>
</evidence>
<dbReference type="RefSeq" id="WP_133395587.1">
    <property type="nucleotide sequence ID" value="NZ_SNAA01000002.1"/>
</dbReference>
<evidence type="ECO:0000259" key="2">
    <source>
        <dbReference type="Pfam" id="PF12804"/>
    </source>
</evidence>
<evidence type="ECO:0000256" key="1">
    <source>
        <dbReference type="ARBA" id="ARBA00022842"/>
    </source>
</evidence>
<protein>
    <submittedName>
        <fullName evidence="3">Nucleotidyltransferase family protein</fullName>
    </submittedName>
</protein>
<organism evidence="3 4">
    <name type="scientific">Palleronia sediminis</name>
    <dbReference type="NCBI Taxonomy" id="2547833"/>
    <lineage>
        <taxon>Bacteria</taxon>
        <taxon>Pseudomonadati</taxon>
        <taxon>Pseudomonadota</taxon>
        <taxon>Alphaproteobacteria</taxon>
        <taxon>Rhodobacterales</taxon>
        <taxon>Roseobacteraceae</taxon>
        <taxon>Palleronia</taxon>
    </lineage>
</organism>
<dbReference type="PANTHER" id="PTHR43777:SF1">
    <property type="entry name" value="MOLYBDENUM COFACTOR CYTIDYLYLTRANSFERASE"/>
    <property type="match status" value="1"/>
</dbReference>
<dbReference type="InterPro" id="IPR025877">
    <property type="entry name" value="MobA-like_NTP_Trfase"/>
</dbReference>
<dbReference type="EMBL" id="SNAA01000002">
    <property type="protein sequence ID" value="TDL83634.1"/>
    <property type="molecule type" value="Genomic_DNA"/>
</dbReference>
<dbReference type="CDD" id="cd04182">
    <property type="entry name" value="GT_2_like_f"/>
    <property type="match status" value="1"/>
</dbReference>
<accession>A0A4R6AKB9</accession>
<dbReference type="OrthoDB" id="9779263at2"/>
<dbReference type="Pfam" id="PF12804">
    <property type="entry name" value="NTP_transf_3"/>
    <property type="match status" value="1"/>
</dbReference>